<organism evidence="3">
    <name type="scientific">Serratia fonticola</name>
    <dbReference type="NCBI Taxonomy" id="47917"/>
    <lineage>
        <taxon>Bacteria</taxon>
        <taxon>Pseudomonadati</taxon>
        <taxon>Pseudomonadota</taxon>
        <taxon>Gammaproteobacteria</taxon>
        <taxon>Enterobacterales</taxon>
        <taxon>Yersiniaceae</taxon>
        <taxon>Serratia</taxon>
    </lineage>
</organism>
<dbReference type="InterPro" id="IPR009739">
    <property type="entry name" value="LprI-like_N"/>
</dbReference>
<gene>
    <name evidence="3" type="ORF">FHU10_1344</name>
</gene>
<dbReference type="AlphaFoldDB" id="A0A542BJ70"/>
<feature type="domain" description="Lysozyme inhibitor LprI-like N-terminal" evidence="2">
    <location>
        <begin position="47"/>
        <end position="122"/>
    </location>
</feature>
<reference evidence="3" key="1">
    <citation type="submission" date="2019-06" db="EMBL/GenBank/DDBJ databases">
        <authorList>
            <person name="Deangelis K."/>
            <person name="Huntemann M."/>
            <person name="Clum A."/>
            <person name="Pillay M."/>
            <person name="Palaniappan K."/>
            <person name="Varghese N."/>
            <person name="Mikhailova N."/>
            <person name="Stamatis D."/>
            <person name="Reddy T."/>
            <person name="Daum C."/>
            <person name="Shapiro N."/>
            <person name="Ivanova N."/>
            <person name="Kyrpides N."/>
            <person name="Woyke T."/>
        </authorList>
    </citation>
    <scope>NUCLEOTIDE SEQUENCE [LARGE SCALE GENOMIC DNA]</scope>
    <source>
        <strain evidence="3">128R</strain>
    </source>
</reference>
<evidence type="ECO:0000256" key="1">
    <source>
        <dbReference type="SAM" id="SignalP"/>
    </source>
</evidence>
<feature type="signal peptide" evidence="1">
    <location>
        <begin position="1"/>
        <end position="42"/>
    </location>
</feature>
<dbReference type="PANTHER" id="PTHR37549:SF1">
    <property type="entry name" value="LIPOPROTEIN LPRI"/>
    <property type="match status" value="1"/>
</dbReference>
<dbReference type="OrthoDB" id="5957809at2"/>
<evidence type="ECO:0000313" key="3">
    <source>
        <dbReference type="EMBL" id="TVZ68884.1"/>
    </source>
</evidence>
<dbReference type="Gene3D" id="1.20.1270.180">
    <property type="match status" value="1"/>
</dbReference>
<keyword evidence="1" id="KW-0732">Signal</keyword>
<name>A0A542BJ70_SERFO</name>
<dbReference type="PANTHER" id="PTHR37549">
    <property type="entry name" value="LIPOPROTEIN LPRI"/>
    <property type="match status" value="1"/>
</dbReference>
<evidence type="ECO:0000259" key="2">
    <source>
        <dbReference type="Pfam" id="PF07007"/>
    </source>
</evidence>
<feature type="chain" id="PRO_5021856613" evidence="1">
    <location>
        <begin position="43"/>
        <end position="411"/>
    </location>
</feature>
<protein>
    <submittedName>
        <fullName evidence="3">Uncharacterized protein DUF1311</fullName>
    </submittedName>
</protein>
<sequence>MTARFQVTNAPHPAPTTANSSPFLRLLLCLALPLGASTAAHAAAFDCAKATSDVEHAICNSPALSDLDDNLNDNYQLAMANLDGDRADALRLSQRSWLKLRDTCQSQESCLNALFIQRSAQLQDIAKQAAAKLDNIIASIPANPANAAQQLRQYRGPLASAWLVYLHQFEPTSKVTSTEVDNRHQNAVAAMNDDTFAQSVLHDIENDPKISHDQAVLTLLRMTIERAGYENQDGRPYVHCFIFKRQGEAAYGAFGALYGSTRDTQAPICPPQGNLFEQPAWKQLSKLLAPIIAKASENAGTIRFASYAEWSMFKLHATVSPEDFLNATPSAEMNSDPEQQIRSWAEESVWPQAQREQVLAAIEPAQLATMGWLQTEKHFSASDAAKAANAIVKQWLSDRMDFIGEMSGPEE</sequence>
<proteinExistence type="predicted"/>
<accession>A0A542BJ70</accession>
<dbReference type="InterPro" id="IPR052755">
    <property type="entry name" value="Lysozyme_Inhibitor_LprI"/>
</dbReference>
<dbReference type="GO" id="GO:0005576">
    <property type="term" value="C:extracellular region"/>
    <property type="evidence" value="ECO:0007669"/>
    <property type="project" value="TreeGrafter"/>
</dbReference>
<comment type="caution">
    <text evidence="3">The sequence shown here is derived from an EMBL/GenBank/DDBJ whole genome shotgun (WGS) entry which is preliminary data.</text>
</comment>
<reference evidence="3" key="2">
    <citation type="submission" date="2019-08" db="EMBL/GenBank/DDBJ databases">
        <title>Investigation of anaerobic lignin degradation for improved lignocellulosic biofuels.</title>
        <authorList>
            <person name="Deangelis K.PhD."/>
        </authorList>
    </citation>
    <scope>NUCLEOTIDE SEQUENCE [LARGE SCALE GENOMIC DNA]</scope>
    <source>
        <strain evidence="3">128R</strain>
    </source>
</reference>
<dbReference type="EMBL" id="VISQ01000001">
    <property type="protein sequence ID" value="TVZ68884.1"/>
    <property type="molecule type" value="Genomic_DNA"/>
</dbReference>
<dbReference type="Pfam" id="PF07007">
    <property type="entry name" value="LprI"/>
    <property type="match status" value="1"/>
</dbReference>